<keyword evidence="8" id="KW-1185">Reference proteome</keyword>
<dbReference type="eggNOG" id="COG2814">
    <property type="taxonomic scope" value="Bacteria"/>
</dbReference>
<evidence type="ECO:0000259" key="6">
    <source>
        <dbReference type="PROSITE" id="PS50850"/>
    </source>
</evidence>
<feature type="transmembrane region" description="Helical" evidence="5">
    <location>
        <begin position="354"/>
        <end position="373"/>
    </location>
</feature>
<dbReference type="GO" id="GO:0005886">
    <property type="term" value="C:plasma membrane"/>
    <property type="evidence" value="ECO:0007669"/>
    <property type="project" value="TreeGrafter"/>
</dbReference>
<evidence type="ECO:0000256" key="4">
    <source>
        <dbReference type="SAM" id="MobiDB-lite"/>
    </source>
</evidence>
<feature type="domain" description="Major facilitator superfamily (MFS) profile" evidence="6">
    <location>
        <begin position="2"/>
        <end position="379"/>
    </location>
</feature>
<dbReference type="PANTHER" id="PTHR23521">
    <property type="entry name" value="TRANSPORTER MFS SUPERFAMILY"/>
    <property type="match status" value="1"/>
</dbReference>
<dbReference type="RefSeq" id="WP_006915046.1">
    <property type="nucleotide sequence ID" value="NZ_AFNV02000007.1"/>
</dbReference>
<evidence type="ECO:0000256" key="1">
    <source>
        <dbReference type="ARBA" id="ARBA00022692"/>
    </source>
</evidence>
<dbReference type="InterPro" id="IPR036259">
    <property type="entry name" value="MFS_trans_sf"/>
</dbReference>
<evidence type="ECO:0000256" key="2">
    <source>
        <dbReference type="ARBA" id="ARBA00022989"/>
    </source>
</evidence>
<dbReference type="EMBL" id="AFNV02000007">
    <property type="protein sequence ID" value="ERJ19762.1"/>
    <property type="molecule type" value="Genomic_DNA"/>
</dbReference>
<dbReference type="GO" id="GO:0022857">
    <property type="term" value="F:transmembrane transporter activity"/>
    <property type="evidence" value="ECO:0007669"/>
    <property type="project" value="InterPro"/>
</dbReference>
<proteinExistence type="predicted"/>
<feature type="transmembrane region" description="Helical" evidence="5">
    <location>
        <begin position="198"/>
        <end position="223"/>
    </location>
</feature>
<feature type="transmembrane region" description="Helical" evidence="5">
    <location>
        <begin position="40"/>
        <end position="62"/>
    </location>
</feature>
<feature type="transmembrane region" description="Helical" evidence="5">
    <location>
        <begin position="131"/>
        <end position="152"/>
    </location>
</feature>
<reference evidence="7 8" key="1">
    <citation type="journal article" date="2011" name="J. Bacteriol.">
        <title>Genome sequence of Salinisphaera shabanensis, a gammaproteobacterium from the harsh, variable environment of the brine-seawater interface of the Shaban Deep in the Red Sea.</title>
        <authorList>
            <person name="Antunes A."/>
            <person name="Alam I."/>
            <person name="Bajic V.B."/>
            <person name="Stingl U."/>
        </authorList>
    </citation>
    <scope>NUCLEOTIDE SEQUENCE [LARGE SCALE GENOMIC DNA]</scope>
    <source>
        <strain evidence="7 8">E1L3A</strain>
    </source>
</reference>
<feature type="transmembrane region" description="Helical" evidence="5">
    <location>
        <begin position="98"/>
        <end position="119"/>
    </location>
</feature>
<dbReference type="Gene3D" id="1.20.1250.20">
    <property type="entry name" value="MFS general substrate transporter like domains"/>
    <property type="match status" value="2"/>
</dbReference>
<dbReference type="Pfam" id="PF07690">
    <property type="entry name" value="MFS_1"/>
    <property type="match status" value="1"/>
</dbReference>
<dbReference type="CDD" id="cd17477">
    <property type="entry name" value="MFS_YcaD_like"/>
    <property type="match status" value="1"/>
</dbReference>
<feature type="region of interest" description="Disordered" evidence="4">
    <location>
        <begin position="422"/>
        <end position="448"/>
    </location>
</feature>
<feature type="transmembrane region" description="Helical" evidence="5">
    <location>
        <begin position="265"/>
        <end position="285"/>
    </location>
</feature>
<keyword evidence="3 5" id="KW-0472">Membrane</keyword>
<dbReference type="InterPro" id="IPR020846">
    <property type="entry name" value="MFS_dom"/>
</dbReference>
<feature type="transmembrane region" description="Helical" evidence="5">
    <location>
        <begin position="291"/>
        <end position="313"/>
    </location>
</feature>
<keyword evidence="2 5" id="KW-1133">Transmembrane helix</keyword>
<dbReference type="SUPFAM" id="SSF103473">
    <property type="entry name" value="MFS general substrate transporter"/>
    <property type="match status" value="1"/>
</dbReference>
<feature type="transmembrane region" description="Helical" evidence="5">
    <location>
        <begin position="158"/>
        <end position="177"/>
    </location>
</feature>
<feature type="transmembrane region" description="Helical" evidence="5">
    <location>
        <begin position="74"/>
        <end position="92"/>
    </location>
</feature>
<evidence type="ECO:0000313" key="7">
    <source>
        <dbReference type="EMBL" id="ERJ19762.1"/>
    </source>
</evidence>
<evidence type="ECO:0000256" key="5">
    <source>
        <dbReference type="SAM" id="Phobius"/>
    </source>
</evidence>
<feature type="transmembrane region" description="Helical" evidence="5">
    <location>
        <begin position="325"/>
        <end position="348"/>
    </location>
</feature>
<comment type="caution">
    <text evidence="7">The sequence shown here is derived from an EMBL/GenBank/DDBJ whole genome shotgun (WGS) entry which is preliminary data.</text>
</comment>
<dbReference type="InterPro" id="IPR011701">
    <property type="entry name" value="MFS"/>
</dbReference>
<evidence type="ECO:0000313" key="8">
    <source>
        <dbReference type="Proteomes" id="UP000006242"/>
    </source>
</evidence>
<protein>
    <submittedName>
        <fullName evidence="7">Transmembrane transport protein</fullName>
    </submittedName>
</protein>
<dbReference type="PANTHER" id="PTHR23521:SF3">
    <property type="entry name" value="MFS TRANSPORTER"/>
    <property type="match status" value="1"/>
</dbReference>
<evidence type="ECO:0000256" key="3">
    <source>
        <dbReference type="ARBA" id="ARBA00023136"/>
    </source>
</evidence>
<gene>
    <name evidence="7" type="primary">ycaD</name>
    <name evidence="7" type="ORF">SSPSH_001223</name>
</gene>
<dbReference type="AlphaFoldDB" id="U2ENQ9"/>
<dbReference type="InterPro" id="IPR047200">
    <property type="entry name" value="MFS_YcaD-like"/>
</dbReference>
<organism evidence="7 8">
    <name type="scientific">Salinisphaera shabanensis E1L3A</name>
    <dbReference type="NCBI Taxonomy" id="1033802"/>
    <lineage>
        <taxon>Bacteria</taxon>
        <taxon>Pseudomonadati</taxon>
        <taxon>Pseudomonadota</taxon>
        <taxon>Gammaproteobacteria</taxon>
        <taxon>Salinisphaerales</taxon>
        <taxon>Salinisphaeraceae</taxon>
        <taxon>Salinisphaera</taxon>
    </lineage>
</organism>
<dbReference type="OrthoDB" id="9810614at2"/>
<sequence>MGQVIISLAAMFASLTLFIAGTSLLTTVVAVELGSDGLSTLQIGLVLGCHSIGFVIGSLFATRLVRRVGQIRSFAAFAAVACSASLIHPLFFDGVLWAVLRVLVGFCAAGLIMVLESWISGRATHAIRGALLGIYQVVFFFAAALGQYLVSLGETDDYPIYTIVAILIVMSLVPLALTRSEAPAPDTASRLRFRQLYALSPSGLFGGIAGGALVAGFSTLAPVYASDIGMSLSDVSRYMAFAVLATMAVQWPVGRLSDHFDRRLTIAVISSIATLAGIVAAVAGAADMRVLYIATAPLFGLAACLYPISLSMINDYMDSGDPIAASAGLLLAYGVGTCIGPVAGALAMQSLGPAGLFVFLAGVFALFSLFVFWRGFTTPSVPVADQSRFVPIVAANTSPAILELDPRHDLYMETPHVFDELHSGSGTAHAQPESQRDELPPSAGRPGV</sequence>
<dbReference type="STRING" id="1033802.SSPSH_001223"/>
<name>U2ENQ9_9GAMM</name>
<dbReference type="Proteomes" id="UP000006242">
    <property type="component" value="Unassembled WGS sequence"/>
</dbReference>
<keyword evidence="1 5" id="KW-0812">Transmembrane</keyword>
<reference evidence="7 8" key="2">
    <citation type="journal article" date="2013" name="PLoS ONE">
        <title>INDIGO - INtegrated Data Warehouse of MIcrobial GenOmes with Examples from the Red Sea Extremophiles.</title>
        <authorList>
            <person name="Alam I."/>
            <person name="Antunes A."/>
            <person name="Kamau A.A."/>
            <person name="Ba Alawi W."/>
            <person name="Kalkatawi M."/>
            <person name="Stingl U."/>
            <person name="Bajic V.B."/>
        </authorList>
    </citation>
    <scope>NUCLEOTIDE SEQUENCE [LARGE SCALE GENOMIC DNA]</scope>
    <source>
        <strain evidence="7 8">E1L3A</strain>
    </source>
</reference>
<accession>U2ENQ9</accession>
<feature type="transmembrane region" description="Helical" evidence="5">
    <location>
        <begin position="235"/>
        <end position="253"/>
    </location>
</feature>
<dbReference type="PROSITE" id="PS50850">
    <property type="entry name" value="MFS"/>
    <property type="match status" value="1"/>
</dbReference>